<feature type="transmembrane region" description="Helical" evidence="1">
    <location>
        <begin position="59"/>
        <end position="83"/>
    </location>
</feature>
<dbReference type="OrthoDB" id="3049086at2759"/>
<dbReference type="PANTHER" id="PTHR40465:SF1">
    <property type="entry name" value="DUF6534 DOMAIN-CONTAINING PROTEIN"/>
    <property type="match status" value="1"/>
</dbReference>
<sequence>MSVDFDGGLELQDVGLTKHSTAGAILLGAIASYVLYGVASCQVLTYYWTFPKDPWTLKLHVACVWVSETVNVFLMTPAVWFYLIRRGADITLEQFIFCNDWTFVAQSVPTEVVCLLVEYFFILRMWRIADSKPMAIITTVPFLAGWGFNIAYCVGMFRLRCLPDLKANDPWLFSSYGSRILSDGLIAGTMCYMLWKKRPDSVWKTNTLRMISYLSLWALTTGLLMWMSAVAFIVSYSTVPLTWIPPAVYLLRGRIHSNTMFSVLNSRRHMRRLANESIPLQIHDTEVFGTSMQAQPSSDETASNHPSRRQQTYYVTDISLRDPTPLELCSL</sequence>
<keyword evidence="4" id="KW-1185">Reference proteome</keyword>
<organism evidence="3 4">
    <name type="scientific">Pholiota conissans</name>
    <dbReference type="NCBI Taxonomy" id="109636"/>
    <lineage>
        <taxon>Eukaryota</taxon>
        <taxon>Fungi</taxon>
        <taxon>Dikarya</taxon>
        <taxon>Basidiomycota</taxon>
        <taxon>Agaricomycotina</taxon>
        <taxon>Agaricomycetes</taxon>
        <taxon>Agaricomycetidae</taxon>
        <taxon>Agaricales</taxon>
        <taxon>Agaricineae</taxon>
        <taxon>Strophariaceae</taxon>
        <taxon>Pholiota</taxon>
    </lineage>
</organism>
<feature type="transmembrane region" description="Helical" evidence="1">
    <location>
        <begin position="134"/>
        <end position="157"/>
    </location>
</feature>
<keyword evidence="1" id="KW-0812">Transmembrane</keyword>
<dbReference type="Pfam" id="PF20152">
    <property type="entry name" value="DUF6534"/>
    <property type="match status" value="1"/>
</dbReference>
<evidence type="ECO:0000313" key="3">
    <source>
        <dbReference type="EMBL" id="KAF9481256.1"/>
    </source>
</evidence>
<dbReference type="Proteomes" id="UP000807469">
    <property type="component" value="Unassembled WGS sequence"/>
</dbReference>
<feature type="transmembrane region" description="Helical" evidence="1">
    <location>
        <begin position="177"/>
        <end position="195"/>
    </location>
</feature>
<proteinExistence type="predicted"/>
<dbReference type="PANTHER" id="PTHR40465">
    <property type="entry name" value="CHROMOSOME 1, WHOLE GENOME SHOTGUN SEQUENCE"/>
    <property type="match status" value="1"/>
</dbReference>
<accession>A0A9P5Z5K3</accession>
<reference evidence="3" key="1">
    <citation type="submission" date="2020-11" db="EMBL/GenBank/DDBJ databases">
        <authorList>
            <consortium name="DOE Joint Genome Institute"/>
            <person name="Ahrendt S."/>
            <person name="Riley R."/>
            <person name="Andreopoulos W."/>
            <person name="Labutti K."/>
            <person name="Pangilinan J."/>
            <person name="Ruiz-Duenas F.J."/>
            <person name="Barrasa J.M."/>
            <person name="Sanchez-Garcia M."/>
            <person name="Camarero S."/>
            <person name="Miyauchi S."/>
            <person name="Serrano A."/>
            <person name="Linde D."/>
            <person name="Babiker R."/>
            <person name="Drula E."/>
            <person name="Ayuso-Fernandez I."/>
            <person name="Pacheco R."/>
            <person name="Padilla G."/>
            <person name="Ferreira P."/>
            <person name="Barriuso J."/>
            <person name="Kellner H."/>
            <person name="Castanera R."/>
            <person name="Alfaro M."/>
            <person name="Ramirez L."/>
            <person name="Pisabarro A.G."/>
            <person name="Kuo A."/>
            <person name="Tritt A."/>
            <person name="Lipzen A."/>
            <person name="He G."/>
            <person name="Yan M."/>
            <person name="Ng V."/>
            <person name="Cullen D."/>
            <person name="Martin F."/>
            <person name="Rosso M.-N."/>
            <person name="Henrissat B."/>
            <person name="Hibbett D."/>
            <person name="Martinez A.T."/>
            <person name="Grigoriev I.V."/>
        </authorList>
    </citation>
    <scope>NUCLEOTIDE SEQUENCE</scope>
    <source>
        <strain evidence="3">CIRM-BRFM 674</strain>
    </source>
</reference>
<feature type="transmembrane region" description="Helical" evidence="1">
    <location>
        <begin position="216"/>
        <end position="237"/>
    </location>
</feature>
<dbReference type="EMBL" id="MU155181">
    <property type="protein sequence ID" value="KAF9481256.1"/>
    <property type="molecule type" value="Genomic_DNA"/>
</dbReference>
<dbReference type="InterPro" id="IPR045339">
    <property type="entry name" value="DUF6534"/>
</dbReference>
<gene>
    <name evidence="3" type="ORF">BDN70DRAFT_553759</name>
</gene>
<comment type="caution">
    <text evidence="3">The sequence shown here is derived from an EMBL/GenBank/DDBJ whole genome shotgun (WGS) entry which is preliminary data.</text>
</comment>
<dbReference type="AlphaFoldDB" id="A0A9P5Z5K3"/>
<feature type="transmembrane region" description="Helical" evidence="1">
    <location>
        <begin position="20"/>
        <end position="47"/>
    </location>
</feature>
<name>A0A9P5Z5K3_9AGAR</name>
<keyword evidence="1" id="KW-0472">Membrane</keyword>
<evidence type="ECO:0000259" key="2">
    <source>
        <dbReference type="Pfam" id="PF20152"/>
    </source>
</evidence>
<protein>
    <recommendedName>
        <fullName evidence="2">DUF6534 domain-containing protein</fullName>
    </recommendedName>
</protein>
<feature type="domain" description="DUF6534" evidence="2">
    <location>
        <begin position="180"/>
        <end position="269"/>
    </location>
</feature>
<evidence type="ECO:0000256" key="1">
    <source>
        <dbReference type="SAM" id="Phobius"/>
    </source>
</evidence>
<keyword evidence="1" id="KW-1133">Transmembrane helix</keyword>
<feature type="transmembrane region" description="Helical" evidence="1">
    <location>
        <begin position="103"/>
        <end position="122"/>
    </location>
</feature>
<evidence type="ECO:0000313" key="4">
    <source>
        <dbReference type="Proteomes" id="UP000807469"/>
    </source>
</evidence>